<evidence type="ECO:0000256" key="2">
    <source>
        <dbReference type="SAM" id="Phobius"/>
    </source>
</evidence>
<dbReference type="EMBL" id="CADEPI010000071">
    <property type="protein sequence ID" value="CAB3372320.1"/>
    <property type="molecule type" value="Genomic_DNA"/>
</dbReference>
<protein>
    <submittedName>
        <fullName evidence="3">Uncharacterized protein</fullName>
    </submittedName>
</protein>
<feature type="region of interest" description="Disordered" evidence="1">
    <location>
        <begin position="1"/>
        <end position="83"/>
    </location>
</feature>
<keyword evidence="2" id="KW-0812">Transmembrane</keyword>
<feature type="transmembrane region" description="Helical" evidence="2">
    <location>
        <begin position="139"/>
        <end position="161"/>
    </location>
</feature>
<gene>
    <name evidence="3" type="ORF">CLODIP_2_CD13274</name>
</gene>
<feature type="region of interest" description="Disordered" evidence="1">
    <location>
        <begin position="208"/>
        <end position="233"/>
    </location>
</feature>
<keyword evidence="2" id="KW-0472">Membrane</keyword>
<dbReference type="Proteomes" id="UP000494165">
    <property type="component" value="Unassembled WGS sequence"/>
</dbReference>
<proteinExistence type="predicted"/>
<feature type="compositionally biased region" description="Polar residues" evidence="1">
    <location>
        <begin position="1"/>
        <end position="11"/>
    </location>
</feature>
<sequence length="233" mass="25540">MDMPKTGNSDHQGIRRRSERIRSRTNSPVGLAELKTPQKARSPNRSALPISDNMRKAFSKEKAADDPALDADEGHEEAGAGDLHPAQEELERILQYLQLNRAGASNGSLEFAPLDQPDAMANPADGAGLKEPVMEDDKVLSPLVSTAFAIGILFSMIVTLMMSHFSNKLLRVLLLCFVHAAERTFAGQAQNFILLHVEHLYHLATDSNSSERSAGGVARGEDKRCCEPRNQLR</sequence>
<accession>A0A8S1CSY8</accession>
<keyword evidence="2" id="KW-1133">Transmembrane helix</keyword>
<reference evidence="3 4" key="1">
    <citation type="submission" date="2020-04" db="EMBL/GenBank/DDBJ databases">
        <authorList>
            <person name="Alioto T."/>
            <person name="Alioto T."/>
            <person name="Gomez Garrido J."/>
        </authorList>
    </citation>
    <scope>NUCLEOTIDE SEQUENCE [LARGE SCALE GENOMIC DNA]</scope>
</reference>
<feature type="compositionally biased region" description="Basic and acidic residues" evidence="1">
    <location>
        <begin position="53"/>
        <end position="65"/>
    </location>
</feature>
<keyword evidence="4" id="KW-1185">Reference proteome</keyword>
<evidence type="ECO:0000313" key="4">
    <source>
        <dbReference type="Proteomes" id="UP000494165"/>
    </source>
</evidence>
<comment type="caution">
    <text evidence="3">The sequence shown here is derived from an EMBL/GenBank/DDBJ whole genome shotgun (WGS) entry which is preliminary data.</text>
</comment>
<name>A0A8S1CSY8_9INSE</name>
<evidence type="ECO:0000256" key="1">
    <source>
        <dbReference type="SAM" id="MobiDB-lite"/>
    </source>
</evidence>
<dbReference type="AlphaFoldDB" id="A0A8S1CSY8"/>
<organism evidence="3 4">
    <name type="scientific">Cloeon dipterum</name>
    <dbReference type="NCBI Taxonomy" id="197152"/>
    <lineage>
        <taxon>Eukaryota</taxon>
        <taxon>Metazoa</taxon>
        <taxon>Ecdysozoa</taxon>
        <taxon>Arthropoda</taxon>
        <taxon>Hexapoda</taxon>
        <taxon>Insecta</taxon>
        <taxon>Pterygota</taxon>
        <taxon>Palaeoptera</taxon>
        <taxon>Ephemeroptera</taxon>
        <taxon>Pisciforma</taxon>
        <taxon>Baetidae</taxon>
        <taxon>Cloeon</taxon>
    </lineage>
</organism>
<evidence type="ECO:0000313" key="3">
    <source>
        <dbReference type="EMBL" id="CAB3372320.1"/>
    </source>
</evidence>